<reference evidence="7 8" key="1">
    <citation type="submission" date="2019-07" db="EMBL/GenBank/DDBJ databases">
        <title>Whole genome shotgun sequence of Halolactibacillus alkaliphilus NBRC 103919.</title>
        <authorList>
            <person name="Hosoyama A."/>
            <person name="Uohara A."/>
            <person name="Ohji S."/>
            <person name="Ichikawa N."/>
        </authorList>
    </citation>
    <scope>NUCLEOTIDE SEQUENCE [LARGE SCALE GENOMIC DNA]</scope>
    <source>
        <strain evidence="7 8">NBRC 103919</strain>
    </source>
</reference>
<dbReference type="InterPro" id="IPR006140">
    <property type="entry name" value="D-isomer_DH_NAD-bd"/>
</dbReference>
<feature type="domain" description="D-isomer specific 2-hydroxyacid dehydrogenase catalytic" evidence="5">
    <location>
        <begin position="16"/>
        <end position="304"/>
    </location>
</feature>
<dbReference type="InterPro" id="IPR036291">
    <property type="entry name" value="NAD(P)-bd_dom_sf"/>
</dbReference>
<dbReference type="AlphaFoldDB" id="A0A511X4X1"/>
<dbReference type="GO" id="GO:0016616">
    <property type="term" value="F:oxidoreductase activity, acting on the CH-OH group of donors, NAD or NADP as acceptor"/>
    <property type="evidence" value="ECO:0007669"/>
    <property type="project" value="InterPro"/>
</dbReference>
<protein>
    <submittedName>
        <fullName evidence="7">Glycerate dehydrogenase</fullName>
    </submittedName>
</protein>
<dbReference type="Pfam" id="PF00389">
    <property type="entry name" value="2-Hacid_dh"/>
    <property type="match status" value="1"/>
</dbReference>
<evidence type="ECO:0000313" key="7">
    <source>
        <dbReference type="EMBL" id="GEN57981.1"/>
    </source>
</evidence>
<dbReference type="InterPro" id="IPR006139">
    <property type="entry name" value="D-isomer_2_OHA_DH_cat_dom"/>
</dbReference>
<evidence type="ECO:0000256" key="3">
    <source>
        <dbReference type="ARBA" id="ARBA00023027"/>
    </source>
</evidence>
<dbReference type="Proteomes" id="UP000321400">
    <property type="component" value="Unassembled WGS sequence"/>
</dbReference>
<keyword evidence="3" id="KW-0520">NAD</keyword>
<feature type="domain" description="D-isomer specific 2-hydroxyacid dehydrogenase NAD-binding" evidence="6">
    <location>
        <begin position="103"/>
        <end position="277"/>
    </location>
</feature>
<sequence length="315" mass="35602">MRVISTTRLTNELEKGLIEAHPSVTFQFESSITEVTNIEEADILMTYGEDLSVSFLESAERLKWIMVLSAGVDEMPLDWIRAHDIVVTNAKGIHKHPMSEYAMAMLLGHYREMFTFYEQQKAKLWNQKVKTREINHRKMTIIGAGAIGEELARLAQAFYIETTAVTKSGGTRPFFNNCVTMKEVDSALKQADFVISILPSTKETRPFYCADHFKLMKNSAVFLNMGRGDVVDPDVLMDALDQGEISHAILDVSPEEPLPEDHPLWSHGKVTLTPHISGKSAHYLPRAIEIFKENLISYLEDQSLPVNKINLSRGY</sequence>
<accession>A0A511X4X1</accession>
<dbReference type="PANTHER" id="PTHR43333">
    <property type="entry name" value="2-HACID_DH_C DOMAIN-CONTAINING PROTEIN"/>
    <property type="match status" value="1"/>
</dbReference>
<dbReference type="RefSeq" id="WP_089803622.1">
    <property type="nucleotide sequence ID" value="NZ_BJYE01000052.1"/>
</dbReference>
<evidence type="ECO:0000313" key="8">
    <source>
        <dbReference type="Proteomes" id="UP000321400"/>
    </source>
</evidence>
<dbReference type="PROSITE" id="PS00671">
    <property type="entry name" value="D_2_HYDROXYACID_DH_3"/>
    <property type="match status" value="1"/>
</dbReference>
<evidence type="ECO:0000256" key="4">
    <source>
        <dbReference type="RuleBase" id="RU003719"/>
    </source>
</evidence>
<evidence type="ECO:0000259" key="5">
    <source>
        <dbReference type="Pfam" id="PF00389"/>
    </source>
</evidence>
<dbReference type="SUPFAM" id="SSF52283">
    <property type="entry name" value="Formate/glycerate dehydrogenase catalytic domain-like"/>
    <property type="match status" value="1"/>
</dbReference>
<evidence type="ECO:0000259" key="6">
    <source>
        <dbReference type="Pfam" id="PF02826"/>
    </source>
</evidence>
<comment type="caution">
    <text evidence="7">The sequence shown here is derived from an EMBL/GenBank/DDBJ whole genome shotgun (WGS) entry which is preliminary data.</text>
</comment>
<dbReference type="EMBL" id="BJYE01000052">
    <property type="protein sequence ID" value="GEN57981.1"/>
    <property type="molecule type" value="Genomic_DNA"/>
</dbReference>
<dbReference type="SUPFAM" id="SSF51735">
    <property type="entry name" value="NAD(P)-binding Rossmann-fold domains"/>
    <property type="match status" value="1"/>
</dbReference>
<dbReference type="STRING" id="442899.SAMN05720591_14710"/>
<dbReference type="GO" id="GO:0051287">
    <property type="term" value="F:NAD binding"/>
    <property type="evidence" value="ECO:0007669"/>
    <property type="project" value="InterPro"/>
</dbReference>
<dbReference type="OrthoDB" id="9805416at2"/>
<organism evidence="7 8">
    <name type="scientific">Halolactibacillus alkaliphilus</name>
    <dbReference type="NCBI Taxonomy" id="442899"/>
    <lineage>
        <taxon>Bacteria</taxon>
        <taxon>Bacillati</taxon>
        <taxon>Bacillota</taxon>
        <taxon>Bacilli</taxon>
        <taxon>Bacillales</taxon>
        <taxon>Bacillaceae</taxon>
        <taxon>Halolactibacillus</taxon>
    </lineage>
</organism>
<keyword evidence="2 4" id="KW-0560">Oxidoreductase</keyword>
<dbReference type="CDD" id="cd05300">
    <property type="entry name" value="2-Hacid_dh_1"/>
    <property type="match status" value="1"/>
</dbReference>
<dbReference type="PANTHER" id="PTHR43333:SF1">
    <property type="entry name" value="D-ISOMER SPECIFIC 2-HYDROXYACID DEHYDROGENASE NAD-BINDING DOMAIN-CONTAINING PROTEIN"/>
    <property type="match status" value="1"/>
</dbReference>
<gene>
    <name evidence="7" type="ORF">HAL01_24450</name>
</gene>
<dbReference type="Pfam" id="PF02826">
    <property type="entry name" value="2-Hacid_dh_C"/>
    <property type="match status" value="1"/>
</dbReference>
<dbReference type="InterPro" id="IPR029753">
    <property type="entry name" value="D-isomer_DH_CS"/>
</dbReference>
<dbReference type="Gene3D" id="3.40.50.720">
    <property type="entry name" value="NAD(P)-binding Rossmann-like Domain"/>
    <property type="match status" value="2"/>
</dbReference>
<proteinExistence type="inferred from homology"/>
<comment type="similarity">
    <text evidence="1 4">Belongs to the D-isomer specific 2-hydroxyacid dehydrogenase family.</text>
</comment>
<evidence type="ECO:0000256" key="1">
    <source>
        <dbReference type="ARBA" id="ARBA00005854"/>
    </source>
</evidence>
<keyword evidence="8" id="KW-1185">Reference proteome</keyword>
<name>A0A511X4X1_9BACI</name>
<evidence type="ECO:0000256" key="2">
    <source>
        <dbReference type="ARBA" id="ARBA00023002"/>
    </source>
</evidence>